<keyword evidence="1" id="KW-0418">Kinase</keyword>
<evidence type="ECO:0000313" key="2">
    <source>
        <dbReference type="Proteomes" id="UP000015729"/>
    </source>
</evidence>
<comment type="caution">
    <text evidence="1">The sequence shown here is derived from an EMBL/GenBank/DDBJ whole genome shotgun (WGS) entry which is preliminary data.</text>
</comment>
<name>S6U4R5_PSESF</name>
<feature type="non-terminal residue" evidence="1">
    <location>
        <position position="35"/>
    </location>
</feature>
<gene>
    <name evidence="1" type="ORF">A244_18938</name>
</gene>
<dbReference type="Proteomes" id="UP000015729">
    <property type="component" value="Unassembled WGS sequence"/>
</dbReference>
<reference evidence="1 2" key="1">
    <citation type="journal article" date="2013" name="PLoS Pathog.">
        <title>Genomic analysis of the Kiwifruit pathogen Pseudomonas syringae pv. actinidiae provides insight into the origins of an emergent plant disease.</title>
        <authorList>
            <person name="McCann H.C."/>
            <person name="Rikkerink E.H."/>
            <person name="Bertels F."/>
            <person name="Fiers M."/>
            <person name="Lu A."/>
            <person name="Rees-George J."/>
            <person name="Andersen M.T."/>
            <person name="Gleave A.P."/>
            <person name="Haubold B."/>
            <person name="Wohlers M.W."/>
            <person name="Guttman D.S."/>
            <person name="Wang P.W."/>
            <person name="Straub C."/>
            <person name="Vanneste J.L."/>
            <person name="Rainey P.B."/>
            <person name="Templeton M.D."/>
        </authorList>
    </citation>
    <scope>NUCLEOTIDE SEQUENCE [LARGE SCALE GENOMIC DNA]</scope>
    <source>
        <strain evidence="1 2">ICMP 18807</strain>
    </source>
</reference>
<accession>S6U4R5</accession>
<protein>
    <submittedName>
        <fullName evidence="1">Heavy metal sensor histidine kinase</fullName>
    </submittedName>
</protein>
<evidence type="ECO:0000313" key="1">
    <source>
        <dbReference type="EMBL" id="EPN50449.1"/>
    </source>
</evidence>
<sequence>MLDSEEDIFIIGEPGKPPVVSVNPQHAALPDLPTV</sequence>
<keyword evidence="1" id="KW-0808">Transferase</keyword>
<dbReference type="EMBL" id="AOKG01001300">
    <property type="protein sequence ID" value="EPN50449.1"/>
    <property type="molecule type" value="Genomic_DNA"/>
</dbReference>
<organism evidence="1 2">
    <name type="scientific">Pseudomonas syringae pv. actinidiae ICMP 18807</name>
    <dbReference type="NCBI Taxonomy" id="1194404"/>
    <lineage>
        <taxon>Bacteria</taxon>
        <taxon>Pseudomonadati</taxon>
        <taxon>Pseudomonadota</taxon>
        <taxon>Gammaproteobacteria</taxon>
        <taxon>Pseudomonadales</taxon>
        <taxon>Pseudomonadaceae</taxon>
        <taxon>Pseudomonas</taxon>
        <taxon>Pseudomonas syringae</taxon>
    </lineage>
</organism>
<proteinExistence type="predicted"/>
<dbReference type="AlphaFoldDB" id="S6U4R5"/>
<dbReference type="GO" id="GO:0016301">
    <property type="term" value="F:kinase activity"/>
    <property type="evidence" value="ECO:0007669"/>
    <property type="project" value="UniProtKB-KW"/>
</dbReference>